<keyword evidence="4" id="KW-1185">Reference proteome</keyword>
<feature type="domain" description="Peptidase M16 N-terminal" evidence="1">
    <location>
        <begin position="57"/>
        <end position="140"/>
    </location>
</feature>
<evidence type="ECO:0000313" key="4">
    <source>
        <dbReference type="Proteomes" id="UP001214638"/>
    </source>
</evidence>
<dbReference type="InterPro" id="IPR007863">
    <property type="entry name" value="Peptidase_M16_C"/>
</dbReference>
<dbReference type="Proteomes" id="UP001214638">
    <property type="component" value="Unassembled WGS sequence"/>
</dbReference>
<protein>
    <submittedName>
        <fullName evidence="3">Bifunctional Metalloenzyme</fullName>
    </submittedName>
</protein>
<reference evidence="3" key="1">
    <citation type="journal article" date="2023" name="Nat. Microbiol.">
        <title>Babesia duncani multi-omics identifies virulence factors and drug targets.</title>
        <authorList>
            <person name="Singh P."/>
            <person name="Lonardi S."/>
            <person name="Liang Q."/>
            <person name="Vydyam P."/>
            <person name="Khabirova E."/>
            <person name="Fang T."/>
            <person name="Gihaz S."/>
            <person name="Thekkiniath J."/>
            <person name="Munshi M."/>
            <person name="Abel S."/>
            <person name="Ciampossin L."/>
            <person name="Batugedara G."/>
            <person name="Gupta M."/>
            <person name="Lu X.M."/>
            <person name="Lenz T."/>
            <person name="Chakravarty S."/>
            <person name="Cornillot E."/>
            <person name="Hu Y."/>
            <person name="Ma W."/>
            <person name="Gonzalez L.M."/>
            <person name="Sanchez S."/>
            <person name="Estrada K."/>
            <person name="Sanchez-Flores A."/>
            <person name="Montero E."/>
            <person name="Harb O.S."/>
            <person name="Le Roch K.G."/>
            <person name="Mamoun C.B."/>
        </authorList>
    </citation>
    <scope>NUCLEOTIDE SEQUENCE</scope>
    <source>
        <strain evidence="3">WA1</strain>
    </source>
</reference>
<dbReference type="AlphaFoldDB" id="A0AAD9UNG9"/>
<dbReference type="InterPro" id="IPR011249">
    <property type="entry name" value="Metalloenz_LuxS/M16"/>
</dbReference>
<dbReference type="GeneID" id="94336683"/>
<sequence>MNSNDDVLNLGFLPINSFSLKNVQINEFQSLRSGLKLFLMGYDSPIMNMYCVFPTQADNNEGLPHTLEHLIFLGSELYPHRGTLDVLACRSLSIGTNAWTSVDHTAYTISTAGIEGCLKILPVYLDHMLRPTLTQESFMTDVHHITANGSNSGVVYCEMKTNEETSDHLAYFEMMSHLYPKDSGYNKNYGGALEGLRSTDIHRVREYHSRFYRWDNLSIVLCGNVSDKRRIFNVIAKAEVEIGNFKIKNVPIPRMKCWDECRHVNGPTQSVNARITFPCDDEDVGNYMISWRGPHWNDFLRIYTINFMGVYLVESVTSPLHKTLIQKENIGSCVDFTMEILKESYYLISIKNVPCASPNKLDHVHDSLLSALMDVYNNSLDMQRMRMLIRRSHYSYLRDIELSPHETLIDNIIRYTIYGDDPKQLEHVLCPDEIVEELLEADEEFWLNVLLEDFIKPIHVTVTSVPSTERAKELQEKEENLIKQQLEMYGAETLLQNKKIVDDVTASNKGIPNHITDDFGFCDLSKISLNKYPILRNFNATAEECTTDYIKVKNVHVFNTKCNDKRELITSVAEKLNDVTIPMQINHIDSDFVELLLLFSIKHLNIDINEKRLLLLLCETIFESYVVIDEKEVTSDEFIIMLMDNTIDYGACLGLSGSITSMDSYSDLLSISITCHVSRYKEMYKLLMHLLQDIRYHEENVQSRIKSTMKSFKKSKRSAKCLIKQAFNVLRLKEDCVRSACSLAQQQNFFDSLLNEHVSFLLQALHKKLFTFDKMCLHVTADMSKLDSNWLQGWRIPILFNNNIMLKEHLSFEFGSNEKHSKSSGVVSYLASTDVCYFVHVVKAPLGYMHKDFCPLNVMSELLCMMEGSLFRAIRGGGFAYNFGIVYYPSRGELHLTIYQATAVIDAIKATMDIVRDIDGISEQDFISARSSMIFKILQNQETQADYCEASFMCSIRGTPIDFDQTMLDQVRQMTMKDLIRVWKQHLMQLLTFENQEKTLVCITPKGQYENVMEGLKELFKGEIHLKSPTEFLQLLANPHM</sequence>
<evidence type="ECO:0000259" key="1">
    <source>
        <dbReference type="Pfam" id="PF00675"/>
    </source>
</evidence>
<accession>A0AAD9UNG9</accession>
<dbReference type="InterPro" id="IPR011765">
    <property type="entry name" value="Pept_M16_N"/>
</dbReference>
<dbReference type="KEGG" id="bdw:94336683"/>
<dbReference type="FunFam" id="3.30.830.10:FF:000015">
    <property type="entry name" value="Putative zinc metalloprotease"/>
    <property type="match status" value="1"/>
</dbReference>
<proteinExistence type="predicted"/>
<dbReference type="PANTHER" id="PTHR43016">
    <property type="entry name" value="PRESEQUENCE PROTEASE"/>
    <property type="match status" value="1"/>
</dbReference>
<dbReference type="RefSeq" id="XP_067802634.1">
    <property type="nucleotide sequence ID" value="XM_067947412.1"/>
</dbReference>
<dbReference type="PANTHER" id="PTHR43016:SF16">
    <property type="entry name" value="METALLOPROTEASE, PUTATIVE (AFU_ORTHOLOGUE AFUA_4G07610)-RELATED"/>
    <property type="match status" value="1"/>
</dbReference>
<feature type="domain" description="Peptidase M16 C-terminal" evidence="2">
    <location>
        <begin position="203"/>
        <end position="377"/>
    </location>
</feature>
<dbReference type="Gene3D" id="3.30.830.10">
    <property type="entry name" value="Metalloenzyme, LuxS/M16 peptidase-like"/>
    <property type="match status" value="4"/>
</dbReference>
<dbReference type="Pfam" id="PF05193">
    <property type="entry name" value="Peptidase_M16_C"/>
    <property type="match status" value="1"/>
</dbReference>
<comment type="caution">
    <text evidence="3">The sequence shown here is derived from an EMBL/GenBank/DDBJ whole genome shotgun (WGS) entry which is preliminary data.</text>
</comment>
<gene>
    <name evidence="3" type="ORF">BdWA1_002385</name>
</gene>
<dbReference type="Pfam" id="PF00675">
    <property type="entry name" value="Peptidase_M16"/>
    <property type="match status" value="1"/>
</dbReference>
<dbReference type="EMBL" id="JALLKP010000003">
    <property type="protein sequence ID" value="KAK2195791.1"/>
    <property type="molecule type" value="Genomic_DNA"/>
</dbReference>
<evidence type="ECO:0000313" key="3">
    <source>
        <dbReference type="EMBL" id="KAK2195791.1"/>
    </source>
</evidence>
<dbReference type="GO" id="GO:0046872">
    <property type="term" value="F:metal ion binding"/>
    <property type="evidence" value="ECO:0007669"/>
    <property type="project" value="InterPro"/>
</dbReference>
<organism evidence="3 4">
    <name type="scientific">Babesia duncani</name>
    <dbReference type="NCBI Taxonomy" id="323732"/>
    <lineage>
        <taxon>Eukaryota</taxon>
        <taxon>Sar</taxon>
        <taxon>Alveolata</taxon>
        <taxon>Apicomplexa</taxon>
        <taxon>Aconoidasida</taxon>
        <taxon>Piroplasmida</taxon>
        <taxon>Babesiidae</taxon>
        <taxon>Babesia</taxon>
    </lineage>
</organism>
<name>A0AAD9UNG9_9APIC</name>
<dbReference type="SUPFAM" id="SSF63411">
    <property type="entry name" value="LuxS/MPP-like metallohydrolase"/>
    <property type="match status" value="4"/>
</dbReference>
<evidence type="ECO:0000259" key="2">
    <source>
        <dbReference type="Pfam" id="PF05193"/>
    </source>
</evidence>